<dbReference type="Proteomes" id="UP001208912">
    <property type="component" value="Unassembled WGS sequence"/>
</dbReference>
<evidence type="ECO:0000313" key="2">
    <source>
        <dbReference type="Proteomes" id="UP001208912"/>
    </source>
</evidence>
<gene>
    <name evidence="1" type="ORF">ND861_19225</name>
</gene>
<protein>
    <submittedName>
        <fullName evidence="1">Uncharacterized protein</fullName>
    </submittedName>
</protein>
<dbReference type="RefSeq" id="WP_265365556.1">
    <property type="nucleotide sequence ID" value="NZ_JAMQPM010000044.1"/>
</dbReference>
<keyword evidence="2" id="KW-1185">Reference proteome</keyword>
<accession>A0ABT3MNM9</accession>
<proteinExistence type="predicted"/>
<name>A0ABT3MNM9_9LEPT</name>
<sequence>TICKNQKNKKNTKNIKNCKIISSFSILVKFLFKKKYPSWRNKKRKNKNTKISNKRKISTSECRNLDKLFRSIFKNTFE</sequence>
<dbReference type="EMBL" id="JAMQPM010000044">
    <property type="protein sequence ID" value="MCW7528497.1"/>
    <property type="molecule type" value="Genomic_DNA"/>
</dbReference>
<feature type="non-terminal residue" evidence="1">
    <location>
        <position position="1"/>
    </location>
</feature>
<organism evidence="1 2">
    <name type="scientific">Leptospira soteropolitanensis</name>
    <dbReference type="NCBI Taxonomy" id="2950025"/>
    <lineage>
        <taxon>Bacteria</taxon>
        <taxon>Pseudomonadati</taxon>
        <taxon>Spirochaetota</taxon>
        <taxon>Spirochaetia</taxon>
        <taxon>Leptospirales</taxon>
        <taxon>Leptospiraceae</taxon>
        <taxon>Leptospira</taxon>
    </lineage>
</organism>
<reference evidence="1 2" key="1">
    <citation type="submission" date="2022-06" db="EMBL/GenBank/DDBJ databases">
        <title>Leptospira isolates from biofilms formed at urban environments.</title>
        <authorList>
            <person name="Ribeiro P.S."/>
            <person name="Sousa T."/>
            <person name="Carvalho N."/>
            <person name="Aburjaile F."/>
            <person name="Neves F."/>
            <person name="Oliveira D."/>
            <person name="Blanco L."/>
            <person name="Lima J."/>
            <person name="Costa F."/>
            <person name="Brenig B."/>
            <person name="Soares S."/>
            <person name="Ramos R."/>
            <person name="Goes-Neto A."/>
            <person name="Matiuzzi M."/>
            <person name="Azevedo V."/>
            <person name="Ristow P."/>
        </authorList>
    </citation>
    <scope>NUCLEOTIDE SEQUENCE [LARGE SCALE GENOMIC DNA]</scope>
    <source>
        <strain evidence="1 2">VSF19</strain>
    </source>
</reference>
<comment type="caution">
    <text evidence="1">The sequence shown here is derived from an EMBL/GenBank/DDBJ whole genome shotgun (WGS) entry which is preliminary data.</text>
</comment>
<evidence type="ECO:0000313" key="1">
    <source>
        <dbReference type="EMBL" id="MCW7528497.1"/>
    </source>
</evidence>